<sequence length="91" mass="10716">MLFHFMILNTPYFLIRLIAGDDYDEGCEQRNCCNSSKRRPDVLVRNHGERVVTPLQRVQKVHFGQNGRGIGVFQVQLSWENVPRRMLKTRE</sequence>
<reference evidence="2 3" key="1">
    <citation type="submission" date="2024-10" db="EMBL/GenBank/DDBJ databases">
        <authorList>
            <person name="Kim D."/>
        </authorList>
    </citation>
    <scope>NUCLEOTIDE SEQUENCE [LARGE SCALE GENOMIC DNA]</scope>
    <source>
        <strain evidence="2">Taebaek</strain>
    </source>
</reference>
<keyword evidence="1" id="KW-0732">Signal</keyword>
<organism evidence="2 3">
    <name type="scientific">Heterodera schachtii</name>
    <name type="common">Sugarbeet cyst nematode worm</name>
    <name type="synonym">Tylenchus schachtii</name>
    <dbReference type="NCBI Taxonomy" id="97005"/>
    <lineage>
        <taxon>Eukaryota</taxon>
        <taxon>Metazoa</taxon>
        <taxon>Ecdysozoa</taxon>
        <taxon>Nematoda</taxon>
        <taxon>Chromadorea</taxon>
        <taxon>Rhabditida</taxon>
        <taxon>Tylenchina</taxon>
        <taxon>Tylenchomorpha</taxon>
        <taxon>Tylenchoidea</taxon>
        <taxon>Heteroderidae</taxon>
        <taxon>Heteroderinae</taxon>
        <taxon>Heterodera</taxon>
    </lineage>
</organism>
<proteinExistence type="predicted"/>
<evidence type="ECO:0000313" key="3">
    <source>
        <dbReference type="Proteomes" id="UP001620645"/>
    </source>
</evidence>
<name>A0ABD2JQ71_HETSC</name>
<comment type="caution">
    <text evidence="2">The sequence shown here is derived from an EMBL/GenBank/DDBJ whole genome shotgun (WGS) entry which is preliminary data.</text>
</comment>
<protein>
    <submittedName>
        <fullName evidence="2">Uncharacterized protein</fullName>
    </submittedName>
</protein>
<evidence type="ECO:0000313" key="2">
    <source>
        <dbReference type="EMBL" id="KAL3092695.1"/>
    </source>
</evidence>
<evidence type="ECO:0000256" key="1">
    <source>
        <dbReference type="SAM" id="SignalP"/>
    </source>
</evidence>
<gene>
    <name evidence="2" type="ORF">niasHS_007904</name>
</gene>
<accession>A0ABD2JQ71</accession>
<feature type="signal peptide" evidence="1">
    <location>
        <begin position="1"/>
        <end position="20"/>
    </location>
</feature>
<dbReference type="Proteomes" id="UP001620645">
    <property type="component" value="Unassembled WGS sequence"/>
</dbReference>
<dbReference type="EMBL" id="JBICCN010000118">
    <property type="protein sequence ID" value="KAL3092695.1"/>
    <property type="molecule type" value="Genomic_DNA"/>
</dbReference>
<feature type="chain" id="PRO_5044742756" evidence="1">
    <location>
        <begin position="21"/>
        <end position="91"/>
    </location>
</feature>
<dbReference type="AlphaFoldDB" id="A0ABD2JQ71"/>
<keyword evidence="3" id="KW-1185">Reference proteome</keyword>